<evidence type="ECO:0000313" key="1">
    <source>
        <dbReference type="EMBL" id="EFN86068.1"/>
    </source>
</evidence>
<reference evidence="1 2" key="1">
    <citation type="journal article" date="2010" name="Science">
        <title>Genomic comparison of the ants Camponotus floridanus and Harpegnathos saltator.</title>
        <authorList>
            <person name="Bonasio R."/>
            <person name="Zhang G."/>
            <person name="Ye C."/>
            <person name="Mutti N.S."/>
            <person name="Fang X."/>
            <person name="Qin N."/>
            <person name="Donahue G."/>
            <person name="Yang P."/>
            <person name="Li Q."/>
            <person name="Li C."/>
            <person name="Zhang P."/>
            <person name="Huang Z."/>
            <person name="Berger S.L."/>
            <person name="Reinberg D."/>
            <person name="Wang J."/>
            <person name="Liebig J."/>
        </authorList>
    </citation>
    <scope>NUCLEOTIDE SEQUENCE [LARGE SCALE GENOMIC DNA]</scope>
    <source>
        <strain evidence="1 2">R22 G/1</strain>
    </source>
</reference>
<evidence type="ECO:0000313" key="2">
    <source>
        <dbReference type="Proteomes" id="UP000008237"/>
    </source>
</evidence>
<keyword evidence="2" id="KW-1185">Reference proteome</keyword>
<dbReference type="AlphaFoldDB" id="E2BE04"/>
<dbReference type="InParanoid" id="E2BE04"/>
<accession>E2BE04</accession>
<protein>
    <submittedName>
        <fullName evidence="1">Uncharacterized protein</fullName>
    </submittedName>
</protein>
<dbReference type="OrthoDB" id="17255at2759"/>
<dbReference type="Proteomes" id="UP000008237">
    <property type="component" value="Unassembled WGS sequence"/>
</dbReference>
<name>E2BE04_HARSA</name>
<dbReference type="EMBL" id="GL447731">
    <property type="protein sequence ID" value="EFN86068.1"/>
    <property type="molecule type" value="Genomic_DNA"/>
</dbReference>
<organism evidence="2">
    <name type="scientific">Harpegnathos saltator</name>
    <name type="common">Jerdon's jumping ant</name>
    <dbReference type="NCBI Taxonomy" id="610380"/>
    <lineage>
        <taxon>Eukaryota</taxon>
        <taxon>Metazoa</taxon>
        <taxon>Ecdysozoa</taxon>
        <taxon>Arthropoda</taxon>
        <taxon>Hexapoda</taxon>
        <taxon>Insecta</taxon>
        <taxon>Pterygota</taxon>
        <taxon>Neoptera</taxon>
        <taxon>Endopterygota</taxon>
        <taxon>Hymenoptera</taxon>
        <taxon>Apocrita</taxon>
        <taxon>Aculeata</taxon>
        <taxon>Formicoidea</taxon>
        <taxon>Formicidae</taxon>
        <taxon>Ponerinae</taxon>
        <taxon>Ponerini</taxon>
        <taxon>Harpegnathos</taxon>
    </lineage>
</organism>
<sequence>MTSDILYVETKFVNKVILKTDDENQLLLNLDEIVESNPYVKCHSTFREKFQTSVWGIDCGQVAARWISKSLHRRGIRLALTVHKQRSLRKGFWPRLKDGFRRNNDEKNFKLPFSELPPYSLVTSTSLDTFISRHMFATQYFYHEPNIIIKTDYPAFLENKWEWIKLGESAIIRNINPFEPDNSLDDNLPLDMRLKMLPINCELYYSGKIKKNDIVWVHDLKYEHVD</sequence>
<dbReference type="STRING" id="610380.E2BE04"/>
<proteinExistence type="predicted"/>
<gene>
    <name evidence="1" type="ORF">EAI_03019</name>
</gene>